<gene>
    <name evidence="1" type="ORF">Csa_6G169890</name>
</gene>
<evidence type="ECO:0000313" key="2">
    <source>
        <dbReference type="Proteomes" id="UP000029981"/>
    </source>
</evidence>
<evidence type="ECO:0000313" key="1">
    <source>
        <dbReference type="EMBL" id="KGN47024.1"/>
    </source>
</evidence>
<protein>
    <submittedName>
        <fullName evidence="1">Uncharacterized protein</fullName>
    </submittedName>
</protein>
<dbReference type="Proteomes" id="UP000029981">
    <property type="component" value="Chromosome 6"/>
</dbReference>
<reference evidence="1 2" key="2">
    <citation type="journal article" date="2009" name="PLoS ONE">
        <title>An integrated genetic and cytogenetic map of the cucumber genome.</title>
        <authorList>
            <person name="Ren Y."/>
            <person name="Zhang Z."/>
            <person name="Liu J."/>
            <person name="Staub J.E."/>
            <person name="Han Y."/>
            <person name="Cheng Z."/>
            <person name="Li X."/>
            <person name="Lu J."/>
            <person name="Miao H."/>
            <person name="Kang H."/>
            <person name="Xie B."/>
            <person name="Gu X."/>
            <person name="Wang X."/>
            <person name="Du Y."/>
            <person name="Jin W."/>
            <person name="Huang S."/>
        </authorList>
    </citation>
    <scope>NUCLEOTIDE SEQUENCE [LARGE SCALE GENOMIC DNA]</scope>
    <source>
        <strain evidence="2">cv. 9930</strain>
    </source>
</reference>
<sequence>MNSSLTSHTSTLEHTDYIQKLGLHYLQFNLFISQIYTSSPCSSSIAFSSFVSQACRRQKQNTTRCEIECKSSFYPSKQFSYFNCIVPVVSVAEEYHVEQVRANERKEL</sequence>
<organism evidence="1 2">
    <name type="scientific">Cucumis sativus</name>
    <name type="common">Cucumber</name>
    <dbReference type="NCBI Taxonomy" id="3659"/>
    <lineage>
        <taxon>Eukaryota</taxon>
        <taxon>Viridiplantae</taxon>
        <taxon>Streptophyta</taxon>
        <taxon>Embryophyta</taxon>
        <taxon>Tracheophyta</taxon>
        <taxon>Spermatophyta</taxon>
        <taxon>Magnoliopsida</taxon>
        <taxon>eudicotyledons</taxon>
        <taxon>Gunneridae</taxon>
        <taxon>Pentapetalae</taxon>
        <taxon>rosids</taxon>
        <taxon>fabids</taxon>
        <taxon>Cucurbitales</taxon>
        <taxon>Cucurbitaceae</taxon>
        <taxon>Benincaseae</taxon>
        <taxon>Cucumis</taxon>
    </lineage>
</organism>
<dbReference type="EMBL" id="CM002927">
    <property type="protein sequence ID" value="KGN47024.1"/>
    <property type="molecule type" value="Genomic_DNA"/>
</dbReference>
<reference evidence="1 2" key="3">
    <citation type="journal article" date="2010" name="BMC Genomics">
        <title>Transcriptome sequencing and comparative analysis of cucumber flowers with different sex types.</title>
        <authorList>
            <person name="Guo S."/>
            <person name="Zheng Y."/>
            <person name="Joung J.G."/>
            <person name="Liu S."/>
            <person name="Zhang Z."/>
            <person name="Crasta O.R."/>
            <person name="Sobral B.W."/>
            <person name="Xu Y."/>
            <person name="Huang S."/>
            <person name="Fei Z."/>
        </authorList>
    </citation>
    <scope>NUCLEOTIDE SEQUENCE [LARGE SCALE GENOMIC DNA]</scope>
    <source>
        <strain evidence="2">cv. 9930</strain>
    </source>
</reference>
<accession>A0A0A0KDZ3</accession>
<reference evidence="1 2" key="1">
    <citation type="journal article" date="2009" name="Nat. Genet.">
        <title>The genome of the cucumber, Cucumis sativus L.</title>
        <authorList>
            <person name="Huang S."/>
            <person name="Li R."/>
            <person name="Zhang Z."/>
            <person name="Li L."/>
            <person name="Gu X."/>
            <person name="Fan W."/>
            <person name="Lucas W.J."/>
            <person name="Wang X."/>
            <person name="Xie B."/>
            <person name="Ni P."/>
            <person name="Ren Y."/>
            <person name="Zhu H."/>
            <person name="Li J."/>
            <person name="Lin K."/>
            <person name="Jin W."/>
            <person name="Fei Z."/>
            <person name="Li G."/>
            <person name="Staub J."/>
            <person name="Kilian A."/>
            <person name="van der Vossen E.A."/>
            <person name="Wu Y."/>
            <person name="Guo J."/>
            <person name="He J."/>
            <person name="Jia Z."/>
            <person name="Ren Y."/>
            <person name="Tian G."/>
            <person name="Lu Y."/>
            <person name="Ruan J."/>
            <person name="Qian W."/>
            <person name="Wang M."/>
            <person name="Huang Q."/>
            <person name="Li B."/>
            <person name="Xuan Z."/>
            <person name="Cao J."/>
            <person name="Asan"/>
            <person name="Wu Z."/>
            <person name="Zhang J."/>
            <person name="Cai Q."/>
            <person name="Bai Y."/>
            <person name="Zhao B."/>
            <person name="Han Y."/>
            <person name="Li Y."/>
            <person name="Li X."/>
            <person name="Wang S."/>
            <person name="Shi Q."/>
            <person name="Liu S."/>
            <person name="Cho W.K."/>
            <person name="Kim J.Y."/>
            <person name="Xu Y."/>
            <person name="Heller-Uszynska K."/>
            <person name="Miao H."/>
            <person name="Cheng Z."/>
            <person name="Zhang S."/>
            <person name="Wu J."/>
            <person name="Yang Y."/>
            <person name="Kang H."/>
            <person name="Li M."/>
            <person name="Liang H."/>
            <person name="Ren X."/>
            <person name="Shi Z."/>
            <person name="Wen M."/>
            <person name="Jian M."/>
            <person name="Yang H."/>
            <person name="Zhang G."/>
            <person name="Yang Z."/>
            <person name="Chen R."/>
            <person name="Liu S."/>
            <person name="Li J."/>
            <person name="Ma L."/>
            <person name="Liu H."/>
            <person name="Zhou Y."/>
            <person name="Zhao J."/>
            <person name="Fang X."/>
            <person name="Li G."/>
            <person name="Fang L."/>
            <person name="Li Y."/>
            <person name="Liu D."/>
            <person name="Zheng H."/>
            <person name="Zhang Y."/>
            <person name="Qin N."/>
            <person name="Li Z."/>
            <person name="Yang G."/>
            <person name="Yang S."/>
            <person name="Bolund L."/>
            <person name="Kristiansen K."/>
            <person name="Zheng H."/>
            <person name="Li S."/>
            <person name="Zhang X."/>
            <person name="Yang H."/>
            <person name="Wang J."/>
            <person name="Sun R."/>
            <person name="Zhang B."/>
            <person name="Jiang S."/>
            <person name="Wang J."/>
            <person name="Du Y."/>
            <person name="Li S."/>
        </authorList>
    </citation>
    <scope>NUCLEOTIDE SEQUENCE [LARGE SCALE GENOMIC DNA]</scope>
    <source>
        <strain evidence="2">cv. 9930</strain>
    </source>
</reference>
<proteinExistence type="predicted"/>
<keyword evidence="2" id="KW-1185">Reference proteome</keyword>
<dbReference type="Gramene" id="KGN47024">
    <property type="protein sequence ID" value="KGN47024"/>
    <property type="gene ID" value="Csa_6G169890"/>
</dbReference>
<name>A0A0A0KDZ3_CUCSA</name>
<reference evidence="1 2" key="4">
    <citation type="journal article" date="2011" name="BMC Genomics">
        <title>RNA-Seq improves annotation of protein-coding genes in the cucumber genome.</title>
        <authorList>
            <person name="Li Z."/>
            <person name="Zhang Z."/>
            <person name="Yan P."/>
            <person name="Huang S."/>
            <person name="Fei Z."/>
            <person name="Lin K."/>
        </authorList>
    </citation>
    <scope>NUCLEOTIDE SEQUENCE [LARGE SCALE GENOMIC DNA]</scope>
    <source>
        <strain evidence="2">cv. 9930</strain>
    </source>
</reference>
<dbReference type="AlphaFoldDB" id="A0A0A0KDZ3"/>